<dbReference type="AlphaFoldDB" id="A0A565BHW2"/>
<keyword evidence="3" id="KW-1185">Reference proteome</keyword>
<keyword evidence="1" id="KW-1133">Transmembrane helix</keyword>
<sequence>MKKQLMKLTRRYLYPSMQSSTQMSVKETLRYAIKPGTTEAEFQVVIQVATKSFWLFCNLAFPFALAAALVQVGKHSRISLKLVMVALLCMWLSVNCVAVVRLSPFLHCFRVSSTSVKDCFFC</sequence>
<dbReference type="EMBL" id="CABITT030000004">
    <property type="protein sequence ID" value="VVB00758.1"/>
    <property type="molecule type" value="Genomic_DNA"/>
</dbReference>
<dbReference type="OrthoDB" id="10555616at2759"/>
<keyword evidence="1" id="KW-0812">Transmembrane</keyword>
<dbReference type="Proteomes" id="UP000489600">
    <property type="component" value="Unassembled WGS sequence"/>
</dbReference>
<protein>
    <submittedName>
        <fullName evidence="2">Uncharacterized protein</fullName>
    </submittedName>
</protein>
<feature type="transmembrane region" description="Helical" evidence="1">
    <location>
        <begin position="53"/>
        <end position="72"/>
    </location>
</feature>
<evidence type="ECO:0000313" key="3">
    <source>
        <dbReference type="Proteomes" id="UP000489600"/>
    </source>
</evidence>
<keyword evidence="1" id="KW-0472">Membrane</keyword>
<feature type="transmembrane region" description="Helical" evidence="1">
    <location>
        <begin position="78"/>
        <end position="100"/>
    </location>
</feature>
<proteinExistence type="predicted"/>
<reference evidence="2" key="1">
    <citation type="submission" date="2019-07" db="EMBL/GenBank/DDBJ databases">
        <authorList>
            <person name="Dittberner H."/>
        </authorList>
    </citation>
    <scope>NUCLEOTIDE SEQUENCE [LARGE SCALE GENOMIC DNA]</scope>
</reference>
<accession>A0A565BHW2</accession>
<organism evidence="2 3">
    <name type="scientific">Arabis nemorensis</name>
    <dbReference type="NCBI Taxonomy" id="586526"/>
    <lineage>
        <taxon>Eukaryota</taxon>
        <taxon>Viridiplantae</taxon>
        <taxon>Streptophyta</taxon>
        <taxon>Embryophyta</taxon>
        <taxon>Tracheophyta</taxon>
        <taxon>Spermatophyta</taxon>
        <taxon>Magnoliopsida</taxon>
        <taxon>eudicotyledons</taxon>
        <taxon>Gunneridae</taxon>
        <taxon>Pentapetalae</taxon>
        <taxon>rosids</taxon>
        <taxon>malvids</taxon>
        <taxon>Brassicales</taxon>
        <taxon>Brassicaceae</taxon>
        <taxon>Arabideae</taxon>
        <taxon>Arabis</taxon>
    </lineage>
</organism>
<evidence type="ECO:0000313" key="2">
    <source>
        <dbReference type="EMBL" id="VVB00758.1"/>
    </source>
</evidence>
<evidence type="ECO:0000256" key="1">
    <source>
        <dbReference type="SAM" id="Phobius"/>
    </source>
</evidence>
<name>A0A565BHW2_9BRAS</name>
<comment type="caution">
    <text evidence="2">The sequence shown here is derived from an EMBL/GenBank/DDBJ whole genome shotgun (WGS) entry which is preliminary data.</text>
</comment>
<gene>
    <name evidence="2" type="ORF">ANE_LOCUS11202</name>
</gene>